<feature type="transmembrane region" description="Helical" evidence="7">
    <location>
        <begin position="335"/>
        <end position="357"/>
    </location>
</feature>
<dbReference type="PANTHER" id="PTHR30572:SF4">
    <property type="entry name" value="ABC TRANSPORTER PERMEASE YTRF"/>
    <property type="match status" value="1"/>
</dbReference>
<evidence type="ECO:0000256" key="6">
    <source>
        <dbReference type="ARBA" id="ARBA00038076"/>
    </source>
</evidence>
<dbReference type="Pfam" id="PF02687">
    <property type="entry name" value="FtsX"/>
    <property type="match status" value="2"/>
</dbReference>
<evidence type="ECO:0000256" key="2">
    <source>
        <dbReference type="ARBA" id="ARBA00022475"/>
    </source>
</evidence>
<keyword evidence="3 7" id="KW-0812">Transmembrane</keyword>
<comment type="similarity">
    <text evidence="6">Belongs to the ABC-4 integral membrane protein family.</text>
</comment>
<feature type="domain" description="ABC3 transporter permease C-terminal" evidence="8">
    <location>
        <begin position="761"/>
        <end position="880"/>
    </location>
</feature>
<evidence type="ECO:0000256" key="3">
    <source>
        <dbReference type="ARBA" id="ARBA00022692"/>
    </source>
</evidence>
<feature type="transmembrane region" description="Helical" evidence="7">
    <location>
        <begin position="811"/>
        <end position="833"/>
    </location>
</feature>
<feature type="transmembrane region" description="Helical" evidence="7">
    <location>
        <begin position="282"/>
        <end position="307"/>
    </location>
</feature>
<feature type="transmembrane region" description="Helical" evidence="7">
    <location>
        <begin position="380"/>
        <end position="403"/>
    </location>
</feature>
<proteinExistence type="inferred from homology"/>
<dbReference type="InterPro" id="IPR003838">
    <property type="entry name" value="ABC3_permease_C"/>
</dbReference>
<evidence type="ECO:0000313" key="9">
    <source>
        <dbReference type="EMBL" id="GAA6501083.1"/>
    </source>
</evidence>
<evidence type="ECO:0000313" key="10">
    <source>
        <dbReference type="Proteomes" id="UP001600941"/>
    </source>
</evidence>
<reference evidence="9 10" key="1">
    <citation type="submission" date="2024-04" db="EMBL/GenBank/DDBJ databases">
        <title>Defined microbial consortia suppress multidrug-resistant proinflammatory Enterobacteriaceae via ecological control.</title>
        <authorList>
            <person name="Furuichi M."/>
            <person name="Kawaguchi T."/>
            <person name="Pust M."/>
            <person name="Yasuma K."/>
            <person name="Plichta D."/>
            <person name="Hasegawa N."/>
            <person name="Ohya T."/>
            <person name="Bhattarai S."/>
            <person name="Sasajima S."/>
            <person name="Aoto Y."/>
            <person name="Tuganbaev T."/>
            <person name="Yaginuma M."/>
            <person name="Ueda M."/>
            <person name="Okahashi N."/>
            <person name="Amafuji K."/>
            <person name="Kiridooshi Y."/>
            <person name="Sugita K."/>
            <person name="Strazar M."/>
            <person name="Skelly A."/>
            <person name="Suda W."/>
            <person name="Hattori M."/>
            <person name="Nakamoto N."/>
            <person name="Caballero S."/>
            <person name="Norman J."/>
            <person name="Olle B."/>
            <person name="Tanoue T."/>
            <person name="Arita M."/>
            <person name="Bucci V."/>
            <person name="Atarashi K."/>
            <person name="Xavier R."/>
            <person name="Honda K."/>
        </authorList>
    </citation>
    <scope>NUCLEOTIDE SEQUENCE [LARGE SCALE GENOMIC DNA]</scope>
    <source>
        <strain evidence="10">k34-0107-D12</strain>
    </source>
</reference>
<dbReference type="EMBL" id="BAABZQ010000001">
    <property type="protein sequence ID" value="GAA6501083.1"/>
    <property type="molecule type" value="Genomic_DNA"/>
</dbReference>
<feature type="transmembrane region" description="Helical" evidence="7">
    <location>
        <begin position="755"/>
        <end position="779"/>
    </location>
</feature>
<evidence type="ECO:0000256" key="7">
    <source>
        <dbReference type="SAM" id="Phobius"/>
    </source>
</evidence>
<name>A0ABQ0BX22_9FIRM</name>
<evidence type="ECO:0000256" key="1">
    <source>
        <dbReference type="ARBA" id="ARBA00004651"/>
    </source>
</evidence>
<evidence type="ECO:0000256" key="5">
    <source>
        <dbReference type="ARBA" id="ARBA00023136"/>
    </source>
</evidence>
<keyword evidence="5 7" id="KW-0472">Membrane</keyword>
<evidence type="ECO:0000259" key="8">
    <source>
        <dbReference type="Pfam" id="PF02687"/>
    </source>
</evidence>
<dbReference type="InterPro" id="IPR050250">
    <property type="entry name" value="Macrolide_Exporter_MacB"/>
</dbReference>
<keyword evidence="4 7" id="KW-1133">Transmembrane helix</keyword>
<accession>A0ABQ0BX22</accession>
<sequence>MKILREYTLDFIRQNKRTSCAIMIALYLTSTFLASLCGFLETMWKDTITLTVYKSGDWHGELFGETFGRDLPLIRDYSTVESLLIKGEFITAKIEDPRREYLSFRCANAPYWEHMSDKNELTEGRIPRASDEIVISKQYFENNPQLKVGDRITLPIGDRVKDGTVLEATEPLRSGESFSQKGERTFTIVGILDVTTASTVPMYYAMGYMEEEEIKPEESVTVYLRFHSIHDTYRDLPKIAELIGWETDEYGNYNLKYNADYLSQHFVFPKGQLSFDSTMQMLAYPLMYLFLAALVVGLFILIIHNAFSLSANSRITQLGVLASIGASPRQIRRSVIWEGLLLMLLPLPAGLATGWFLDSRLIRYINSINNSARQEGMKVIFSYGLLSILPAVLLTFLTVWFSAGIPAKRIARLTPIEAIRQGGMGNIKKTRSRHLLSRFFGIEGEMASSALSARKRSYRTATISLTLSFLLLACFWHLNALRSAQTDAAVQKDEASKAHIEYYLDNGQAPEQEILYDLKKLPHVKDAVFYSSLKSALWMTADMESEELKRAGGMEAVTDAGKYYPIKRDGQYRIQSYIMGLDDASFRAYCSLLGIDPAPYFDTADPRAIVYNRTADKINGKPSHTEDIDFLKLQEGDTLTLSDKILDEEEGESTFRIKAGHITDKTPLPGVEFPGYTLIQFVPMSSMDALAENCREKRRLGSYHAIGLFYADSRKHIEGIRKNMEAFSDKYYGSGDYYISDILEEEKLDRDANKMYSAVIFFISGLMAVIGLSNVWATVSGTLKSRRRELSTLRSVGLSPRALSRILSLEALLFGLTPILVSLPVQVLFVAFFLNVSGLPVSIYLAHAPFLKILAYTVLLLVVMLGTYALGSRKLLKENIIDALKDETF</sequence>
<feature type="domain" description="ABC3 transporter permease C-terminal" evidence="8">
    <location>
        <begin position="290"/>
        <end position="415"/>
    </location>
</feature>
<dbReference type="PANTHER" id="PTHR30572">
    <property type="entry name" value="MEMBRANE COMPONENT OF TRANSPORTER-RELATED"/>
    <property type="match status" value="1"/>
</dbReference>
<feature type="transmembrane region" description="Helical" evidence="7">
    <location>
        <begin position="21"/>
        <end position="44"/>
    </location>
</feature>
<protein>
    <submittedName>
        <fullName evidence="9">FtsX-like permease family protein</fullName>
    </submittedName>
</protein>
<keyword evidence="2" id="KW-1003">Cell membrane</keyword>
<gene>
    <name evidence="9" type="ORF">K340107D12_38990</name>
</gene>
<evidence type="ECO:0000256" key="4">
    <source>
        <dbReference type="ARBA" id="ARBA00022989"/>
    </source>
</evidence>
<dbReference type="Proteomes" id="UP001600941">
    <property type="component" value="Unassembled WGS sequence"/>
</dbReference>
<comment type="subcellular location">
    <subcellularLocation>
        <location evidence="1">Cell membrane</location>
        <topology evidence="1">Multi-pass membrane protein</topology>
    </subcellularLocation>
</comment>
<dbReference type="RefSeq" id="WP_103731679.1">
    <property type="nucleotide sequence ID" value="NZ_AP031413.1"/>
</dbReference>
<organism evidence="9 10">
    <name type="scientific">Blautia parvula</name>
    <dbReference type="NCBI Taxonomy" id="2877527"/>
    <lineage>
        <taxon>Bacteria</taxon>
        <taxon>Bacillati</taxon>
        <taxon>Bacillota</taxon>
        <taxon>Clostridia</taxon>
        <taxon>Lachnospirales</taxon>
        <taxon>Lachnospiraceae</taxon>
        <taxon>Blautia</taxon>
    </lineage>
</organism>
<feature type="transmembrane region" description="Helical" evidence="7">
    <location>
        <begin position="853"/>
        <end position="871"/>
    </location>
</feature>
<comment type="caution">
    <text evidence="9">The sequence shown here is derived from an EMBL/GenBank/DDBJ whole genome shotgun (WGS) entry which is preliminary data.</text>
</comment>
<feature type="transmembrane region" description="Helical" evidence="7">
    <location>
        <begin position="458"/>
        <end position="478"/>
    </location>
</feature>
<keyword evidence="10" id="KW-1185">Reference proteome</keyword>